<dbReference type="AlphaFoldDB" id="A0AAF0TFI7"/>
<dbReference type="EMBL" id="CP133613">
    <property type="protein sequence ID" value="WMV14333.1"/>
    <property type="molecule type" value="Genomic_DNA"/>
</dbReference>
<dbReference type="Proteomes" id="UP001234989">
    <property type="component" value="Chromosome 2"/>
</dbReference>
<organism evidence="2 3">
    <name type="scientific">Solanum verrucosum</name>
    <dbReference type="NCBI Taxonomy" id="315347"/>
    <lineage>
        <taxon>Eukaryota</taxon>
        <taxon>Viridiplantae</taxon>
        <taxon>Streptophyta</taxon>
        <taxon>Embryophyta</taxon>
        <taxon>Tracheophyta</taxon>
        <taxon>Spermatophyta</taxon>
        <taxon>Magnoliopsida</taxon>
        <taxon>eudicotyledons</taxon>
        <taxon>Gunneridae</taxon>
        <taxon>Pentapetalae</taxon>
        <taxon>asterids</taxon>
        <taxon>lamiids</taxon>
        <taxon>Solanales</taxon>
        <taxon>Solanaceae</taxon>
        <taxon>Solanoideae</taxon>
        <taxon>Solaneae</taxon>
        <taxon>Solanum</taxon>
    </lineage>
</organism>
<feature type="non-terminal residue" evidence="2">
    <location>
        <position position="1"/>
    </location>
</feature>
<evidence type="ECO:0000313" key="2">
    <source>
        <dbReference type="EMBL" id="WMV14333.1"/>
    </source>
</evidence>
<keyword evidence="3" id="KW-1185">Reference proteome</keyword>
<name>A0AAF0TFI7_SOLVR</name>
<gene>
    <name evidence="2" type="ORF">MTR67_007718</name>
</gene>
<reference evidence="2" key="1">
    <citation type="submission" date="2023-08" db="EMBL/GenBank/DDBJ databases">
        <title>A de novo genome assembly of Solanum verrucosum Schlechtendal, a Mexican diploid species geographically isolated from the other diploid A-genome species in potato relatives.</title>
        <authorList>
            <person name="Hosaka K."/>
        </authorList>
    </citation>
    <scope>NUCLEOTIDE SEQUENCE</scope>
    <source>
        <tissue evidence="2">Young leaves</tissue>
    </source>
</reference>
<evidence type="ECO:0000313" key="3">
    <source>
        <dbReference type="Proteomes" id="UP001234989"/>
    </source>
</evidence>
<evidence type="ECO:0000256" key="1">
    <source>
        <dbReference type="SAM" id="MobiDB-lite"/>
    </source>
</evidence>
<protein>
    <submittedName>
        <fullName evidence="2">Uncharacterized protein</fullName>
    </submittedName>
</protein>
<proteinExistence type="predicted"/>
<sequence length="108" mass="12068">IDTPTLASTNQVKKYTQKVEKITPGATGKRLEQRQGSLSSSLGVSEYDVGALNKTTLYANKKMQTPSKRTRLNSTTSSSQEMQTVDRLVLQKEDMQTNEHCLHLLIKL</sequence>
<accession>A0AAF0TFI7</accession>
<feature type="region of interest" description="Disordered" evidence="1">
    <location>
        <begin position="64"/>
        <end position="83"/>
    </location>
</feature>